<proteinExistence type="predicted"/>
<dbReference type="Proteomes" id="UP000517765">
    <property type="component" value="Unassembled WGS sequence"/>
</dbReference>
<protein>
    <submittedName>
        <fullName evidence="3">Pyridoxamine 5'-phosphate oxidase family protein</fullName>
    </submittedName>
    <submittedName>
        <fullName evidence="4">Pyridoxamine 5-phosphate oxidase</fullName>
    </submittedName>
</protein>
<dbReference type="Proteomes" id="UP000320857">
    <property type="component" value="Unassembled WGS sequence"/>
</dbReference>
<dbReference type="GO" id="GO:0005829">
    <property type="term" value="C:cytosol"/>
    <property type="evidence" value="ECO:0007669"/>
    <property type="project" value="TreeGrafter"/>
</dbReference>
<dbReference type="PANTHER" id="PTHR35176">
    <property type="entry name" value="HEME OXYGENASE HI_0854-RELATED"/>
    <property type="match status" value="1"/>
</dbReference>
<reference evidence="3" key="3">
    <citation type="journal article" name="Syst. Appl. Microbiol.">
        <title>Streptomyces alkaliterrae sp. nov., isolated from an alkaline soil, and emended descriptions of Streptomyces alkaliphilus, Streptomyces calidiresistens and Streptomyces durbertensis.</title>
        <authorList>
            <person name="Swiecimska M."/>
            <person name="Golinska P."/>
            <person name="Nouioui I."/>
            <person name="Wypij M."/>
            <person name="Rai M."/>
            <person name="Sangal V."/>
            <person name="Goodfellow M."/>
        </authorList>
    </citation>
    <scope>NUCLEOTIDE SEQUENCE</scope>
    <source>
        <strain evidence="3">OF8</strain>
    </source>
</reference>
<evidence type="ECO:0000313" key="4">
    <source>
        <dbReference type="EMBL" id="MQS01667.1"/>
    </source>
</evidence>
<reference evidence="6" key="2">
    <citation type="submission" date="2020-05" db="EMBL/GenBank/DDBJ databases">
        <title>Classification of alakaliphilic streptomycetes isolated from an alkaline soil next to Lonar Crater, India and a proposal for the recognition of Streptomyces alkaliterrae sp. nov.</title>
        <authorList>
            <person name="Golinska P."/>
        </authorList>
    </citation>
    <scope>NUCLEOTIDE SEQUENCE [LARGE SCALE GENOMIC DNA]</scope>
    <source>
        <strain evidence="6">OF8</strain>
    </source>
</reference>
<dbReference type="PANTHER" id="PTHR35176:SF6">
    <property type="entry name" value="HEME OXYGENASE HI_0854-RELATED"/>
    <property type="match status" value="1"/>
</dbReference>
<dbReference type="GO" id="GO:0016627">
    <property type="term" value="F:oxidoreductase activity, acting on the CH-CH group of donors"/>
    <property type="evidence" value="ECO:0007669"/>
    <property type="project" value="TreeGrafter"/>
</dbReference>
<evidence type="ECO:0000256" key="1">
    <source>
        <dbReference type="ARBA" id="ARBA00023002"/>
    </source>
</evidence>
<dbReference type="AlphaFoldDB" id="A0A5P0YPZ4"/>
<reference evidence="4 5" key="1">
    <citation type="submission" date="2019-10" db="EMBL/GenBank/DDBJ databases">
        <title>Streptomyces sp. nov., a novel actinobacterium isolated from alkaline environment.</title>
        <authorList>
            <person name="Golinska P."/>
        </authorList>
    </citation>
    <scope>NUCLEOTIDE SEQUENCE [LARGE SCALE GENOMIC DNA]</scope>
    <source>
        <strain evidence="4 5">OF1</strain>
    </source>
</reference>
<name>A0A5P0YPZ4_9ACTN</name>
<evidence type="ECO:0000259" key="2">
    <source>
        <dbReference type="Pfam" id="PF01243"/>
    </source>
</evidence>
<accession>A0A5P0YPZ4</accession>
<dbReference type="InterPro" id="IPR011576">
    <property type="entry name" value="Pyridox_Oxase_N"/>
</dbReference>
<dbReference type="Gene3D" id="2.30.110.10">
    <property type="entry name" value="Electron Transport, Fmn-binding Protein, Chain A"/>
    <property type="match status" value="1"/>
</dbReference>
<organism evidence="4 5">
    <name type="scientific">Streptomyces alkaliterrae</name>
    <dbReference type="NCBI Taxonomy" id="2213162"/>
    <lineage>
        <taxon>Bacteria</taxon>
        <taxon>Bacillati</taxon>
        <taxon>Actinomycetota</taxon>
        <taxon>Actinomycetes</taxon>
        <taxon>Kitasatosporales</taxon>
        <taxon>Streptomycetaceae</taxon>
        <taxon>Streptomyces</taxon>
    </lineage>
</organism>
<dbReference type="Pfam" id="PF01243">
    <property type="entry name" value="PNPOx_N"/>
    <property type="match status" value="1"/>
</dbReference>
<keyword evidence="1" id="KW-0560">Oxidoreductase</keyword>
<dbReference type="InterPro" id="IPR012349">
    <property type="entry name" value="Split_barrel_FMN-bd"/>
</dbReference>
<dbReference type="EMBL" id="VJYK02000051">
    <property type="protein sequence ID" value="MQS01667.1"/>
    <property type="molecule type" value="Genomic_DNA"/>
</dbReference>
<dbReference type="GO" id="GO:0070967">
    <property type="term" value="F:coenzyme F420 binding"/>
    <property type="evidence" value="ECO:0007669"/>
    <property type="project" value="TreeGrafter"/>
</dbReference>
<evidence type="ECO:0000313" key="5">
    <source>
        <dbReference type="Proteomes" id="UP000320857"/>
    </source>
</evidence>
<dbReference type="EMBL" id="JABJXA010000099">
    <property type="protein sequence ID" value="MBB1260462.1"/>
    <property type="molecule type" value="Genomic_DNA"/>
</dbReference>
<keyword evidence="5" id="KW-1185">Reference proteome</keyword>
<feature type="domain" description="Pyridoxamine 5'-phosphate oxidase N-terminal" evidence="2">
    <location>
        <begin position="7"/>
        <end position="135"/>
    </location>
</feature>
<dbReference type="RefSeq" id="WP_143647140.1">
    <property type="nucleotide sequence ID" value="NZ_JABJXA010000099.1"/>
</dbReference>
<dbReference type="InterPro" id="IPR052019">
    <property type="entry name" value="F420H2_bilvrd_red/Heme_oxyg"/>
</dbReference>
<sequence>MPPLSREEREQFLTEPHIGALAVEAGPDRGPLVVPVWYDYRPGGELWIVTEADSRKAKLLADAGRFSLMAERLAPSVRYVSVEGPVSEIRPATEAEDTAMAERYLGEEAAAEYLRTRGPQLGALVTVRMRPQRWNSSDLGSI</sequence>
<evidence type="ECO:0000313" key="3">
    <source>
        <dbReference type="EMBL" id="MBB1260462.1"/>
    </source>
</evidence>
<dbReference type="OrthoDB" id="5242787at2"/>
<dbReference type="SUPFAM" id="SSF50475">
    <property type="entry name" value="FMN-binding split barrel"/>
    <property type="match status" value="1"/>
</dbReference>
<comment type="caution">
    <text evidence="4">The sequence shown here is derived from an EMBL/GenBank/DDBJ whole genome shotgun (WGS) entry which is preliminary data.</text>
</comment>
<evidence type="ECO:0000313" key="6">
    <source>
        <dbReference type="Proteomes" id="UP000517765"/>
    </source>
</evidence>
<gene>
    <name evidence="4" type="ORF">FNX44_007210</name>
    <name evidence="3" type="ORF">H3147_16695</name>
</gene>